<protein>
    <submittedName>
        <fullName evidence="1">Protein Rmd9p, mitochondrial</fullName>
    </submittedName>
</protein>
<reference evidence="1" key="1">
    <citation type="submission" date="2022-06" db="EMBL/GenBank/DDBJ databases">
        <authorList>
            <person name="Legras J.-L."/>
            <person name="Devillers H."/>
            <person name="Grondin C."/>
        </authorList>
    </citation>
    <scope>NUCLEOTIDE SEQUENCE</scope>
    <source>
        <strain evidence="1">CLIB 1444</strain>
    </source>
</reference>
<dbReference type="EMBL" id="CALSDN010000004">
    <property type="protein sequence ID" value="CAH6720487.1"/>
    <property type="molecule type" value="Genomic_DNA"/>
</dbReference>
<accession>A0ACA9Y6W4</accession>
<gene>
    <name evidence="1" type="ORF">CLIB1444_04S01156</name>
</gene>
<keyword evidence="2" id="KW-1185">Reference proteome</keyword>
<evidence type="ECO:0000313" key="1">
    <source>
        <dbReference type="EMBL" id="CAH6720487.1"/>
    </source>
</evidence>
<dbReference type="Proteomes" id="UP001152531">
    <property type="component" value="Unassembled WGS sequence"/>
</dbReference>
<comment type="caution">
    <text evidence="1">The sequence shown here is derived from an EMBL/GenBank/DDBJ whole genome shotgun (WGS) entry which is preliminary data.</text>
</comment>
<evidence type="ECO:0000313" key="2">
    <source>
        <dbReference type="Proteomes" id="UP001152531"/>
    </source>
</evidence>
<proteinExistence type="predicted"/>
<sequence length="580" mass="69292">MFRFTQASASLRPILSNLRQNTGIIVPQNFQNFQNLRYNSTIEDLSEKIGTFKNDSLLLPNQQVNYFREQLSLLNQYKRVSSDVEVFEVTFQNVIEIFKDEETRKNLIKVDLTKYLHFLNYSIFRNRRNRLDRRSNVDRDQYSNNQKLNDVKYRNALLDFHSLLINGELNEKITLESLEYYFMSMSQYNLNEEIVNYWETGVNDEQLSKLFLNSRILSLVLPIAYETKRFSYEEILRIFELNNDENKVDAKLLCSIGKICTIENDYERALDILESVLVIFENSKDTRVGLSLGDLHLNFISSSKDISIAKHFFDKVIENDLPYIVRLKVTHVIDLLNNCYESEAPFEDIVYFYETTLKFYVSKKIKSNAQFASLNNAFFKIFFQKYPQLNDESFSLLKKLMSDYNLILPVDELLLNTVISNYNWGDKKIFEQLIEYYDIFKITKTQVPNRIILKKMGEVDYSDEEILNQWNNNLSNLDHDRYTYIPIADWAAIRDATIFSKFDRNTLYWQIVKKYQNYFQDYRATVRFIRLWFKDREIFKHLKALNEFNDLPDLKFRNLKPTVDFTKIMNTTQLDEKWRK</sequence>
<organism evidence="1 2">
    <name type="scientific">[Candida] jaroonii</name>
    <dbReference type="NCBI Taxonomy" id="467808"/>
    <lineage>
        <taxon>Eukaryota</taxon>
        <taxon>Fungi</taxon>
        <taxon>Dikarya</taxon>
        <taxon>Ascomycota</taxon>
        <taxon>Saccharomycotina</taxon>
        <taxon>Pichiomycetes</taxon>
        <taxon>Debaryomycetaceae</taxon>
        <taxon>Yamadazyma</taxon>
    </lineage>
</organism>
<name>A0ACA9Y6W4_9ASCO</name>